<dbReference type="Proteomes" id="UP001558613">
    <property type="component" value="Unassembled WGS sequence"/>
</dbReference>
<protein>
    <submittedName>
        <fullName evidence="1">Uncharacterized protein</fullName>
    </submittedName>
</protein>
<dbReference type="EMBL" id="JAYMGO010000001">
    <property type="protein sequence ID" value="KAL1282601.1"/>
    <property type="molecule type" value="Genomic_DNA"/>
</dbReference>
<reference evidence="1 2" key="1">
    <citation type="submission" date="2023-09" db="EMBL/GenBank/DDBJ databases">
        <authorList>
            <person name="Wang M."/>
        </authorList>
    </citation>
    <scope>NUCLEOTIDE SEQUENCE [LARGE SCALE GENOMIC DNA]</scope>
    <source>
        <strain evidence="1">GT-2023</strain>
        <tissue evidence="1">Liver</tissue>
    </source>
</reference>
<gene>
    <name evidence="1" type="ORF">QQF64_001404</name>
</gene>
<keyword evidence="2" id="KW-1185">Reference proteome</keyword>
<evidence type="ECO:0000313" key="1">
    <source>
        <dbReference type="EMBL" id="KAL1282601.1"/>
    </source>
</evidence>
<sequence length="97" mass="10849">MRIGSSRFRAAQSLLDQSRMGCCLYTDSFMLNVPLAWATPTLRRRSLRQIRSRAGVRRVFEMKAARPLPSSAASGSERMCAALLICLVNITIITLLF</sequence>
<evidence type="ECO:0000313" key="2">
    <source>
        <dbReference type="Proteomes" id="UP001558613"/>
    </source>
</evidence>
<proteinExistence type="predicted"/>
<organism evidence="1 2">
    <name type="scientific">Cirrhinus molitorella</name>
    <name type="common">mud carp</name>
    <dbReference type="NCBI Taxonomy" id="172907"/>
    <lineage>
        <taxon>Eukaryota</taxon>
        <taxon>Metazoa</taxon>
        <taxon>Chordata</taxon>
        <taxon>Craniata</taxon>
        <taxon>Vertebrata</taxon>
        <taxon>Euteleostomi</taxon>
        <taxon>Actinopterygii</taxon>
        <taxon>Neopterygii</taxon>
        <taxon>Teleostei</taxon>
        <taxon>Ostariophysi</taxon>
        <taxon>Cypriniformes</taxon>
        <taxon>Cyprinidae</taxon>
        <taxon>Labeoninae</taxon>
        <taxon>Labeonini</taxon>
        <taxon>Cirrhinus</taxon>
    </lineage>
</organism>
<name>A0ABR3P0K5_9TELE</name>
<comment type="caution">
    <text evidence="1">The sequence shown here is derived from an EMBL/GenBank/DDBJ whole genome shotgun (WGS) entry which is preliminary data.</text>
</comment>
<accession>A0ABR3P0K5</accession>